<accession>A0A1H1YN80</accession>
<comment type="similarity">
    <text evidence="2">Belongs to the bacterial sugar transferase family.</text>
</comment>
<dbReference type="GO" id="GO:0016020">
    <property type="term" value="C:membrane"/>
    <property type="evidence" value="ECO:0007669"/>
    <property type="project" value="UniProtKB-SubCell"/>
</dbReference>
<sequence>MPVRYSKHLPPTIFIADLLLLNLALYIAHLATFHNLSPQNESLLFIIVANIAWTIASLTTKSFQVKRPLFLKDNIHTFLVTLIYHLLLIFSAIYFLKIDNISRKEVTIAYLIFPILVILTRSVLFVSLDYYRKHGYNLRKIMIVGDKNIAVRLAKSFSQHPEYGYDLTNFISEDELTKIADTPLLNKILANKPDEIFICFKQMNDTLLKELIQIGEDHSIKIKVVPDVMLNSNHAELVTYDTFPILHISAQSSIDLKIRFLKRTFDIIFSSVLMTTGLPVFGLLYIITKTTSKGPAFYKQERIGRNGKPFYIYKFRSMYVDAEKFGPQLSKDNDPRITKWGVIIRKTRLDELPQFWNVLKGEMSVVGPRPERQFYIDKIVEKNPNYKKLLSLRPGITSIGQVQYGYAENIDEMCNRVRYDLIYLDNVNLNADINIIYKTVKVMIQRKGK</sequence>
<evidence type="ECO:0000256" key="1">
    <source>
        <dbReference type="ARBA" id="ARBA00004141"/>
    </source>
</evidence>
<keyword evidence="3 9" id="KW-0808">Transferase</keyword>
<feature type="domain" description="Bacterial sugar transferase" evidence="8">
    <location>
        <begin position="262"/>
        <end position="444"/>
    </location>
</feature>
<dbReference type="GO" id="GO:0016780">
    <property type="term" value="F:phosphotransferase activity, for other substituted phosphate groups"/>
    <property type="evidence" value="ECO:0007669"/>
    <property type="project" value="TreeGrafter"/>
</dbReference>
<dbReference type="AlphaFoldDB" id="A0A1H1YN80"/>
<evidence type="ECO:0000256" key="2">
    <source>
        <dbReference type="ARBA" id="ARBA00006464"/>
    </source>
</evidence>
<gene>
    <name evidence="9" type="ORF">SAMN05216490_2794</name>
</gene>
<keyword evidence="4 7" id="KW-0812">Transmembrane</keyword>
<dbReference type="Proteomes" id="UP000199679">
    <property type="component" value="Chromosome I"/>
</dbReference>
<evidence type="ECO:0000256" key="4">
    <source>
        <dbReference type="ARBA" id="ARBA00022692"/>
    </source>
</evidence>
<dbReference type="Gene3D" id="3.40.50.720">
    <property type="entry name" value="NAD(P)-binding Rossmann-like Domain"/>
    <property type="match status" value="1"/>
</dbReference>
<evidence type="ECO:0000313" key="10">
    <source>
        <dbReference type="Proteomes" id="UP000199679"/>
    </source>
</evidence>
<proteinExistence type="inferred from homology"/>
<name>A0A1H1YN80_MUCMA</name>
<dbReference type="OrthoDB" id="9808602at2"/>
<organism evidence="9 10">
    <name type="scientific">Mucilaginibacter mallensis</name>
    <dbReference type="NCBI Taxonomy" id="652787"/>
    <lineage>
        <taxon>Bacteria</taxon>
        <taxon>Pseudomonadati</taxon>
        <taxon>Bacteroidota</taxon>
        <taxon>Sphingobacteriia</taxon>
        <taxon>Sphingobacteriales</taxon>
        <taxon>Sphingobacteriaceae</taxon>
        <taxon>Mucilaginibacter</taxon>
    </lineage>
</organism>
<comment type="subcellular location">
    <subcellularLocation>
        <location evidence="1">Membrane</location>
        <topology evidence="1">Multi-pass membrane protein</topology>
    </subcellularLocation>
</comment>
<protein>
    <submittedName>
        <fullName evidence="9">Putative colanic acid biosysnthesis UDP-glucose lipid carrier transferase</fullName>
    </submittedName>
</protein>
<dbReference type="InterPro" id="IPR017475">
    <property type="entry name" value="EPS_sugar_tfrase"/>
</dbReference>
<evidence type="ECO:0000313" key="9">
    <source>
        <dbReference type="EMBL" id="SDT22864.1"/>
    </source>
</evidence>
<dbReference type="NCBIfam" id="TIGR03025">
    <property type="entry name" value="EPS_sugtrans"/>
    <property type="match status" value="1"/>
</dbReference>
<keyword evidence="10" id="KW-1185">Reference proteome</keyword>
<evidence type="ECO:0000256" key="3">
    <source>
        <dbReference type="ARBA" id="ARBA00022679"/>
    </source>
</evidence>
<keyword evidence="6 7" id="KW-0472">Membrane</keyword>
<dbReference type="RefSeq" id="WP_091373816.1">
    <property type="nucleotide sequence ID" value="NZ_LT629740.1"/>
</dbReference>
<dbReference type="STRING" id="652787.SAMN05216490_2794"/>
<evidence type="ECO:0000259" key="8">
    <source>
        <dbReference type="Pfam" id="PF02397"/>
    </source>
</evidence>
<feature type="transmembrane region" description="Helical" evidence="7">
    <location>
        <begin position="108"/>
        <end position="131"/>
    </location>
</feature>
<dbReference type="Pfam" id="PF02397">
    <property type="entry name" value="Bac_transf"/>
    <property type="match status" value="1"/>
</dbReference>
<evidence type="ECO:0000256" key="6">
    <source>
        <dbReference type="ARBA" id="ARBA00023136"/>
    </source>
</evidence>
<evidence type="ECO:0000256" key="7">
    <source>
        <dbReference type="SAM" id="Phobius"/>
    </source>
</evidence>
<feature type="transmembrane region" description="Helical" evidence="7">
    <location>
        <begin position="267"/>
        <end position="287"/>
    </location>
</feature>
<dbReference type="InterPro" id="IPR003362">
    <property type="entry name" value="Bact_transf"/>
</dbReference>
<feature type="transmembrane region" description="Helical" evidence="7">
    <location>
        <begin position="75"/>
        <end position="96"/>
    </location>
</feature>
<keyword evidence="5 7" id="KW-1133">Transmembrane helix</keyword>
<dbReference type="PANTHER" id="PTHR30576">
    <property type="entry name" value="COLANIC BIOSYNTHESIS UDP-GLUCOSE LIPID CARRIER TRANSFERASE"/>
    <property type="match status" value="1"/>
</dbReference>
<dbReference type="EMBL" id="LT629740">
    <property type="protein sequence ID" value="SDT22864.1"/>
    <property type="molecule type" value="Genomic_DNA"/>
</dbReference>
<feature type="transmembrane region" description="Helical" evidence="7">
    <location>
        <begin position="43"/>
        <end position="63"/>
    </location>
</feature>
<evidence type="ECO:0000256" key="5">
    <source>
        <dbReference type="ARBA" id="ARBA00022989"/>
    </source>
</evidence>
<dbReference type="PANTHER" id="PTHR30576:SF0">
    <property type="entry name" value="UNDECAPRENYL-PHOSPHATE N-ACETYLGALACTOSAMINYL 1-PHOSPHATE TRANSFERASE-RELATED"/>
    <property type="match status" value="1"/>
</dbReference>
<feature type="transmembrane region" description="Helical" evidence="7">
    <location>
        <begin position="12"/>
        <end position="31"/>
    </location>
</feature>
<reference evidence="9 10" key="1">
    <citation type="submission" date="2016-10" db="EMBL/GenBank/DDBJ databases">
        <authorList>
            <person name="de Groot N.N."/>
        </authorList>
    </citation>
    <scope>NUCLEOTIDE SEQUENCE [LARGE SCALE GENOMIC DNA]</scope>
    <source>
        <strain evidence="9 10">MP1X4</strain>
    </source>
</reference>